<reference evidence="1" key="1">
    <citation type="submission" date="2023-03" db="EMBL/GenBank/DDBJ databases">
        <title>Chromosome-level genomes of two armyworms, Mythimna separata and Mythimna loreyi, provide insights into the biosynthesis and reception of sex pheromones.</title>
        <authorList>
            <person name="Zhao H."/>
        </authorList>
    </citation>
    <scope>NUCLEOTIDE SEQUENCE</scope>
    <source>
        <strain evidence="1">BeijingLab</strain>
    </source>
</reference>
<gene>
    <name evidence="1" type="ORF">PYW08_000618</name>
</gene>
<protein>
    <submittedName>
        <fullName evidence="1">Uncharacterized protein</fullName>
    </submittedName>
</protein>
<dbReference type="Proteomes" id="UP001231649">
    <property type="component" value="Chromosome 1"/>
</dbReference>
<evidence type="ECO:0000313" key="2">
    <source>
        <dbReference type="Proteomes" id="UP001231649"/>
    </source>
</evidence>
<proteinExistence type="predicted"/>
<keyword evidence="2" id="KW-1185">Reference proteome</keyword>
<dbReference type="EMBL" id="CM056777">
    <property type="protein sequence ID" value="KAJ8738023.1"/>
    <property type="molecule type" value="Genomic_DNA"/>
</dbReference>
<organism evidence="1 2">
    <name type="scientific">Mythimna loreyi</name>
    <dbReference type="NCBI Taxonomy" id="667449"/>
    <lineage>
        <taxon>Eukaryota</taxon>
        <taxon>Metazoa</taxon>
        <taxon>Ecdysozoa</taxon>
        <taxon>Arthropoda</taxon>
        <taxon>Hexapoda</taxon>
        <taxon>Insecta</taxon>
        <taxon>Pterygota</taxon>
        <taxon>Neoptera</taxon>
        <taxon>Endopterygota</taxon>
        <taxon>Lepidoptera</taxon>
        <taxon>Glossata</taxon>
        <taxon>Ditrysia</taxon>
        <taxon>Noctuoidea</taxon>
        <taxon>Noctuidae</taxon>
        <taxon>Noctuinae</taxon>
        <taxon>Hadenini</taxon>
        <taxon>Mythimna</taxon>
    </lineage>
</organism>
<sequence>MNKNTRTWKILKSLNHHEDTDFDVQKELHFSGVQPEGPPYLRPESPLPSTSYTQLQNVDIIELGNGENGIRHVTEVHVGPEHLPHNNLRPESPQSPTRYILLQNIEITNKNHETVKDYNSLLQDLYISDFDDSTHIELRDECILSESSSFNISSPSVSRNIVAEQAETDTTATPSRNIVTEQAETDITAAPETESLLPGYQIRKRKRKGQANPKEWKKNERKIKRQKGEPYISSKEVLKPGKAVGEKVCAESCKEKCTEKISEQDRLRIFSCYWDIENVEQKRQYIVSLIKRETPATRKTANPESRRKLTNKYFLKKPSESELIRVCQKFFLSTLNISEMFMRGCFKKLSETNVVESDARGVRGPHNKTPESARQYVKDHINSFPRMPAHYVRKDTKKEYLDQDLNITKLYELYVVKCKEDEVCMAIF</sequence>
<name>A0ACC2RCX8_9NEOP</name>
<evidence type="ECO:0000313" key="1">
    <source>
        <dbReference type="EMBL" id="KAJ8738023.1"/>
    </source>
</evidence>
<accession>A0ACC2RCX8</accession>
<comment type="caution">
    <text evidence="1">The sequence shown here is derived from an EMBL/GenBank/DDBJ whole genome shotgun (WGS) entry which is preliminary data.</text>
</comment>